<dbReference type="NCBIfam" id="TIGR01552">
    <property type="entry name" value="phd_fam"/>
    <property type="match status" value="1"/>
</dbReference>
<name>A0ABS6MP52_9GAMM</name>
<proteinExistence type="inferred from homology"/>
<comment type="similarity">
    <text evidence="1">Belongs to the phD/YefM antitoxin family.</text>
</comment>
<dbReference type="InterPro" id="IPR006442">
    <property type="entry name" value="Antitoxin_Phd/YefM"/>
</dbReference>
<dbReference type="Pfam" id="PF02604">
    <property type="entry name" value="PhdYeFM_antitox"/>
    <property type="match status" value="1"/>
</dbReference>
<reference evidence="2 3" key="1">
    <citation type="submission" date="2021-06" db="EMBL/GenBank/DDBJ databases">
        <title>Rheinheimera indica sp. nov., isolated from deep-sea sediment.</title>
        <authorList>
            <person name="Wang Z."/>
            <person name="Zhang X.-Y."/>
        </authorList>
    </citation>
    <scope>NUCLEOTIDE SEQUENCE [LARGE SCALE GENOMIC DNA]</scope>
    <source>
        <strain evidence="2 3">SM2107</strain>
    </source>
</reference>
<comment type="caution">
    <text evidence="2">The sequence shown here is derived from an EMBL/GenBank/DDBJ whole genome shotgun (WGS) entry which is preliminary data.</text>
</comment>
<comment type="function">
    <text evidence="1">Antitoxin component of a type II toxin-antitoxin (TA) system.</text>
</comment>
<evidence type="ECO:0000313" key="2">
    <source>
        <dbReference type="EMBL" id="MBV2130582.1"/>
    </source>
</evidence>
<keyword evidence="3" id="KW-1185">Reference proteome</keyword>
<dbReference type="InterPro" id="IPR051405">
    <property type="entry name" value="phD/YefM_antitoxin"/>
</dbReference>
<sequence length="88" mass="9665">MESLTANQAKTNFGSMLLKAQVEPVQISKNGRQVAVVMSAEQYEALSKALSRSLRESANRVQTMSEQQLNQLADSDAFLNDLAAGRYD</sequence>
<dbReference type="Proteomes" id="UP000704611">
    <property type="component" value="Unassembled WGS sequence"/>
</dbReference>
<evidence type="ECO:0000256" key="1">
    <source>
        <dbReference type="RuleBase" id="RU362080"/>
    </source>
</evidence>
<organism evidence="2 3">
    <name type="scientific">Arsukibacterium indicum</name>
    <dbReference type="NCBI Taxonomy" id="2848612"/>
    <lineage>
        <taxon>Bacteria</taxon>
        <taxon>Pseudomonadati</taxon>
        <taxon>Pseudomonadota</taxon>
        <taxon>Gammaproteobacteria</taxon>
        <taxon>Chromatiales</taxon>
        <taxon>Chromatiaceae</taxon>
        <taxon>Arsukibacterium</taxon>
    </lineage>
</organism>
<protein>
    <recommendedName>
        <fullName evidence="1">Antitoxin</fullName>
    </recommendedName>
</protein>
<accession>A0ABS6MP52</accession>
<dbReference type="RefSeq" id="WP_217670905.1">
    <property type="nucleotide sequence ID" value="NZ_JAHRID010000008.1"/>
</dbReference>
<dbReference type="EMBL" id="JAHRID010000008">
    <property type="protein sequence ID" value="MBV2130582.1"/>
    <property type="molecule type" value="Genomic_DNA"/>
</dbReference>
<evidence type="ECO:0000313" key="3">
    <source>
        <dbReference type="Proteomes" id="UP000704611"/>
    </source>
</evidence>
<gene>
    <name evidence="2" type="ORF">KQY15_15920</name>
</gene>
<dbReference type="PANTHER" id="PTHR33713">
    <property type="entry name" value="ANTITOXIN YAFN-RELATED"/>
    <property type="match status" value="1"/>
</dbReference>
<dbReference type="PANTHER" id="PTHR33713:SF6">
    <property type="entry name" value="ANTITOXIN YEFM"/>
    <property type="match status" value="1"/>
</dbReference>